<sequence length="219" mass="24580">MSSPKHDRDSDRESLTGWTLVDREGKEGNPEKTIRRRGKKEDVEKMELVREKERIWEPENEVYNKKRFHKSKFDEIVATLQELFPSMQGIVGGLKLFPDDKDSGESSSSPVEVDVKKKEEENKEKNESGCGTEEEEGEEELSEDLISMGKRVQEIKGESVKASSGSDSSDIETLDCPGPDDFYEDHTQGYSSLHSSLLSSSLSGFTFVEDAGEIATYAL</sequence>
<feature type="compositionally biased region" description="Basic and acidic residues" evidence="1">
    <location>
        <begin position="1"/>
        <end position="14"/>
    </location>
</feature>
<feature type="region of interest" description="Disordered" evidence="1">
    <location>
        <begin position="92"/>
        <end position="185"/>
    </location>
</feature>
<reference evidence="2 3" key="1">
    <citation type="submission" date="2019-05" db="EMBL/GenBank/DDBJ databases">
        <title>Another draft genome of Portunus trituberculatus and its Hox gene families provides insights of decapod evolution.</title>
        <authorList>
            <person name="Jeong J.-H."/>
            <person name="Song I."/>
            <person name="Kim S."/>
            <person name="Choi T."/>
            <person name="Kim D."/>
            <person name="Ryu S."/>
            <person name="Kim W."/>
        </authorList>
    </citation>
    <scope>NUCLEOTIDE SEQUENCE [LARGE SCALE GENOMIC DNA]</scope>
    <source>
        <tissue evidence="2">Muscle</tissue>
    </source>
</reference>
<dbReference type="AlphaFoldDB" id="A0A5B7DZ52"/>
<feature type="compositionally biased region" description="Basic and acidic residues" evidence="1">
    <location>
        <begin position="21"/>
        <end position="40"/>
    </location>
</feature>
<feature type="region of interest" description="Disordered" evidence="1">
    <location>
        <begin position="1"/>
        <end position="40"/>
    </location>
</feature>
<evidence type="ECO:0000313" key="2">
    <source>
        <dbReference type="EMBL" id="MPC27032.1"/>
    </source>
</evidence>
<evidence type="ECO:0000256" key="1">
    <source>
        <dbReference type="SAM" id="MobiDB-lite"/>
    </source>
</evidence>
<evidence type="ECO:0000313" key="3">
    <source>
        <dbReference type="Proteomes" id="UP000324222"/>
    </source>
</evidence>
<accession>A0A5B7DZ52</accession>
<comment type="caution">
    <text evidence="2">The sequence shown here is derived from an EMBL/GenBank/DDBJ whole genome shotgun (WGS) entry which is preliminary data.</text>
</comment>
<feature type="compositionally biased region" description="Acidic residues" evidence="1">
    <location>
        <begin position="132"/>
        <end position="143"/>
    </location>
</feature>
<dbReference type="OrthoDB" id="6378838at2759"/>
<feature type="compositionally biased region" description="Basic and acidic residues" evidence="1">
    <location>
        <begin position="113"/>
        <end position="127"/>
    </location>
</feature>
<dbReference type="Proteomes" id="UP000324222">
    <property type="component" value="Unassembled WGS sequence"/>
</dbReference>
<dbReference type="EMBL" id="VSRR010001682">
    <property type="protein sequence ID" value="MPC27032.1"/>
    <property type="molecule type" value="Genomic_DNA"/>
</dbReference>
<organism evidence="2 3">
    <name type="scientific">Portunus trituberculatus</name>
    <name type="common">Swimming crab</name>
    <name type="synonym">Neptunus trituberculatus</name>
    <dbReference type="NCBI Taxonomy" id="210409"/>
    <lineage>
        <taxon>Eukaryota</taxon>
        <taxon>Metazoa</taxon>
        <taxon>Ecdysozoa</taxon>
        <taxon>Arthropoda</taxon>
        <taxon>Crustacea</taxon>
        <taxon>Multicrustacea</taxon>
        <taxon>Malacostraca</taxon>
        <taxon>Eumalacostraca</taxon>
        <taxon>Eucarida</taxon>
        <taxon>Decapoda</taxon>
        <taxon>Pleocyemata</taxon>
        <taxon>Brachyura</taxon>
        <taxon>Eubrachyura</taxon>
        <taxon>Portunoidea</taxon>
        <taxon>Portunidae</taxon>
        <taxon>Portuninae</taxon>
        <taxon>Portunus</taxon>
    </lineage>
</organism>
<keyword evidence="3" id="KW-1185">Reference proteome</keyword>
<gene>
    <name evidence="2" type="ORF">E2C01_020183</name>
</gene>
<proteinExistence type="predicted"/>
<protein>
    <submittedName>
        <fullName evidence="2">Uncharacterized protein</fullName>
    </submittedName>
</protein>
<name>A0A5B7DZ52_PORTR</name>